<proteinExistence type="predicted"/>
<name>A0A9Q4PRJ1_9BACT</name>
<dbReference type="Proteomes" id="UP001075225">
    <property type="component" value="Unassembled WGS sequence"/>
</dbReference>
<sequence length="404" mass="47240">MSILKELNQRPIAYYPLYAKLTGSTTAGILLSQLMYWFSKKDKIFKTDIEILEETMLTENELRGAKLKLKNVSFIKITREGMPAKTFYKINWQEYERALLKFLKNKEKTTSENHQSRLVKSTKLDSGNSRNLIGEIPETINKVTEITTKTTSDIYGSAQKNQVAETQKPKSSFKNQALEEKSINENVSGYGCENQTKKSLKKTRYTNADLKDLGATREFIDEFCNFSRALKENNGATTDELKAKMSYFAKKIYELESEQDKKRIARLKYQAFKKQRYGNFYYLDPQNFNDEKEWLEAMPEVLRKKVRAVNVENLLFKYFLPYLKAKTGKCVSEIELIQIANTLKDYSQLGQVLIVCRCMYGNWIKLKPYSSDPKDKWNDNPIFLYSIKNNEPYFGGFKYEKRWL</sequence>
<protein>
    <submittedName>
        <fullName evidence="2">Uncharacterized protein</fullName>
    </submittedName>
</protein>
<dbReference type="AlphaFoldDB" id="A0A9Q4PRJ1"/>
<evidence type="ECO:0000313" key="3">
    <source>
        <dbReference type="Proteomes" id="UP001075225"/>
    </source>
</evidence>
<gene>
    <name evidence="2" type="ORF">O6B32_00695</name>
</gene>
<comment type="caution">
    <text evidence="2">The sequence shown here is derived from an EMBL/GenBank/DDBJ whole genome shotgun (WGS) entry which is preliminary data.</text>
</comment>
<reference evidence="2" key="1">
    <citation type="submission" date="2022-12" db="EMBL/GenBank/DDBJ databases">
        <title>Species Delineation and Comparative Genomics within the Campylobacter ureolyticus Complex.</title>
        <authorList>
            <person name="Maki J."/>
            <person name="Howard M."/>
            <person name="Connelly S."/>
            <person name="Hardy D.J."/>
            <person name="Cameron A."/>
        </authorList>
    </citation>
    <scope>NUCLEOTIDE SEQUENCE</scope>
    <source>
        <strain evidence="2">URMC_787</strain>
    </source>
</reference>
<evidence type="ECO:0000313" key="2">
    <source>
        <dbReference type="EMBL" id="MCZ6159007.1"/>
    </source>
</evidence>
<feature type="compositionally biased region" description="Polar residues" evidence="1">
    <location>
        <begin position="158"/>
        <end position="175"/>
    </location>
</feature>
<dbReference type="RefSeq" id="WP_269484149.1">
    <property type="nucleotide sequence ID" value="NZ_JAPXGO010000001.1"/>
</dbReference>
<feature type="region of interest" description="Disordered" evidence="1">
    <location>
        <begin position="158"/>
        <end position="177"/>
    </location>
</feature>
<evidence type="ECO:0000256" key="1">
    <source>
        <dbReference type="SAM" id="MobiDB-lite"/>
    </source>
</evidence>
<organism evidence="2 3">
    <name type="scientific">Campylobacter ureolyticus</name>
    <dbReference type="NCBI Taxonomy" id="827"/>
    <lineage>
        <taxon>Bacteria</taxon>
        <taxon>Pseudomonadati</taxon>
        <taxon>Campylobacterota</taxon>
        <taxon>Epsilonproteobacteria</taxon>
        <taxon>Campylobacterales</taxon>
        <taxon>Campylobacteraceae</taxon>
        <taxon>Campylobacter</taxon>
    </lineage>
</organism>
<dbReference type="EMBL" id="JAPXGO010000001">
    <property type="protein sequence ID" value="MCZ6159007.1"/>
    <property type="molecule type" value="Genomic_DNA"/>
</dbReference>
<accession>A0A9Q4PRJ1</accession>